<keyword evidence="9" id="KW-1185">Reference proteome</keyword>
<comment type="cofactor">
    <cofactor evidence="2">
        <name>Mg(2+)</name>
        <dbReference type="ChEBI" id="CHEBI:18420"/>
    </cofactor>
</comment>
<proteinExistence type="predicted"/>
<dbReference type="PANTHER" id="PTHR43275">
    <property type="entry name" value="D-MALATE DEHYDROGENASE [DECARBOXYLATING]"/>
    <property type="match status" value="1"/>
</dbReference>
<name>A0A368VG95_9ACTN</name>
<comment type="caution">
    <text evidence="8">The sequence shown here is derived from an EMBL/GenBank/DDBJ whole genome shotgun (WGS) entry which is preliminary data.</text>
</comment>
<keyword evidence="6" id="KW-0464">Manganese</keyword>
<evidence type="ECO:0000259" key="7">
    <source>
        <dbReference type="SMART" id="SM01329"/>
    </source>
</evidence>
<evidence type="ECO:0000313" key="9">
    <source>
        <dbReference type="Proteomes" id="UP000253495"/>
    </source>
</evidence>
<dbReference type="EMBL" id="QPJC01000015">
    <property type="protein sequence ID" value="RCW39673.1"/>
    <property type="molecule type" value="Genomic_DNA"/>
</dbReference>
<dbReference type="GO" id="GO:0046872">
    <property type="term" value="F:metal ion binding"/>
    <property type="evidence" value="ECO:0007669"/>
    <property type="project" value="UniProtKB-KW"/>
</dbReference>
<dbReference type="Proteomes" id="UP000253495">
    <property type="component" value="Unassembled WGS sequence"/>
</dbReference>
<comment type="cofactor">
    <cofactor evidence="1">
        <name>Mn(2+)</name>
        <dbReference type="ChEBI" id="CHEBI:29035"/>
    </cofactor>
</comment>
<sequence>MNSARTYDIGLVPGDGVGPEVVDSAVAVLRAAAAGSFELRLTTEDAGANTYRRTGTAMDEDTVSRIRSRYDGVLKGPVGLPEVRHPDGTEAGVLGGILRSGLDAYANVRPVRGLPGAGSPLRDGAAGIDYVIVRENTEGLYLSRGLGVGNDRAVSDQLMMTRQGIERIVRFAFELARQRGGAPADGVRRVTCVDKSNVLRSYAFFRSVFDEVAAEYPDVERDYRYADAAGHDLITEPGHFDVLVMENFLGDVLSDVAAATVGGLGMCPAGNVGRAAAYFEPVHGSAPDLAGTDRANPAAQILAAALMAEHLGEHRAAARMRAAVESAFADEAIRLLPSGAVEGGLRAATRAVVDRIGA</sequence>
<evidence type="ECO:0000313" key="8">
    <source>
        <dbReference type="EMBL" id="RCW39673.1"/>
    </source>
</evidence>
<organism evidence="8 9">
    <name type="scientific">Halopolyspora algeriensis</name>
    <dbReference type="NCBI Taxonomy" id="1500506"/>
    <lineage>
        <taxon>Bacteria</taxon>
        <taxon>Bacillati</taxon>
        <taxon>Actinomycetota</taxon>
        <taxon>Actinomycetes</taxon>
        <taxon>Actinomycetes incertae sedis</taxon>
        <taxon>Halopolyspora</taxon>
    </lineage>
</organism>
<feature type="domain" description="Isopropylmalate dehydrogenase-like" evidence="7">
    <location>
        <begin position="8"/>
        <end position="356"/>
    </location>
</feature>
<dbReference type="InterPro" id="IPR024084">
    <property type="entry name" value="IsoPropMal-DH-like_dom"/>
</dbReference>
<keyword evidence="4" id="KW-0560">Oxidoreductase</keyword>
<dbReference type="AlphaFoldDB" id="A0A368VG95"/>
<evidence type="ECO:0000256" key="3">
    <source>
        <dbReference type="ARBA" id="ARBA00022723"/>
    </source>
</evidence>
<evidence type="ECO:0000256" key="2">
    <source>
        <dbReference type="ARBA" id="ARBA00001946"/>
    </source>
</evidence>
<evidence type="ECO:0000256" key="4">
    <source>
        <dbReference type="ARBA" id="ARBA00023002"/>
    </source>
</evidence>
<dbReference type="Pfam" id="PF00180">
    <property type="entry name" value="Iso_dh"/>
    <property type="match status" value="1"/>
</dbReference>
<evidence type="ECO:0000256" key="5">
    <source>
        <dbReference type="ARBA" id="ARBA00023027"/>
    </source>
</evidence>
<dbReference type="RefSeq" id="WP_246195642.1">
    <property type="nucleotide sequence ID" value="NZ_QPJC01000015.1"/>
</dbReference>
<dbReference type="Gene3D" id="3.40.718.10">
    <property type="entry name" value="Isopropylmalate Dehydrogenase"/>
    <property type="match status" value="1"/>
</dbReference>
<evidence type="ECO:0000256" key="1">
    <source>
        <dbReference type="ARBA" id="ARBA00001936"/>
    </source>
</evidence>
<keyword evidence="5" id="KW-0520">NAD</keyword>
<protein>
    <submittedName>
        <fullName evidence="8">3-isopropylmalate dehydrogenase</fullName>
    </submittedName>
</protein>
<dbReference type="PANTHER" id="PTHR43275:SF1">
    <property type="entry name" value="D-MALATE DEHYDROGENASE [DECARBOXYLATING]"/>
    <property type="match status" value="1"/>
</dbReference>
<reference evidence="8 9" key="1">
    <citation type="submission" date="2018-07" db="EMBL/GenBank/DDBJ databases">
        <title>Genomic Encyclopedia of Type Strains, Phase III (KMG-III): the genomes of soil and plant-associated and newly described type strains.</title>
        <authorList>
            <person name="Whitman W."/>
        </authorList>
    </citation>
    <scope>NUCLEOTIDE SEQUENCE [LARGE SCALE GENOMIC DNA]</scope>
    <source>
        <strain evidence="8 9">CECT 8575</strain>
    </source>
</reference>
<accession>A0A368VG95</accession>
<dbReference type="SUPFAM" id="SSF53659">
    <property type="entry name" value="Isocitrate/Isopropylmalate dehydrogenase-like"/>
    <property type="match status" value="1"/>
</dbReference>
<dbReference type="GO" id="GO:0016491">
    <property type="term" value="F:oxidoreductase activity"/>
    <property type="evidence" value="ECO:0007669"/>
    <property type="project" value="UniProtKB-KW"/>
</dbReference>
<keyword evidence="3" id="KW-0479">Metal-binding</keyword>
<dbReference type="InterPro" id="IPR050501">
    <property type="entry name" value="ICDH/IPMDH"/>
</dbReference>
<evidence type="ECO:0000256" key="6">
    <source>
        <dbReference type="ARBA" id="ARBA00023211"/>
    </source>
</evidence>
<gene>
    <name evidence="8" type="ORF">DFQ14_11549</name>
</gene>
<dbReference type="SMART" id="SM01329">
    <property type="entry name" value="Iso_dh"/>
    <property type="match status" value="1"/>
</dbReference>